<sequence length="664" mass="76843">MPLNKKTSDFEYVVVLDAGSSGTRSFLYKIERNEKGDDLPKIFTTKELIFKNKPGISSYYDFKSKEVDLDDLFEDNIEKLLKKTFKQLKSDLSKEVDDVDSYMKKLDIPIFVQATAGMRLLPEKAQSDILNGICNELYKKNEQWPFKVYENQCLNNQVDIIDGQLEGVYGWLSLNYQLEKLGGLNNGDGETYGFMDMGGASQQIAFAPSNMKLTKNKKSTSLVKLNKNHEYELFVKTWLGFGTNQARKRYLQQLIMLNLENNNDFDDDDFTNRVIYDDCLPKGAEHKFSYNHKEFNIQGLGQFEKCEKMIYPLLLKHIPCDEEGDEYGECLFNGVTVPKINFEKDKFVGISEYYYLTKDLFEMHNKPINFITLQENIKDFCETDYEILQKRYPGLDEDLLLNSCFKLNWLTNVLHEGFQFPRLGLDNINSENDHIPFMTMGEVNGMELSWTMGKAIMYAASLDDKAAGFYPKTGDVVSSYIDFSKSSKMDLNHGVSAENTSYLWFILFTIPLWTLKILVCAILIQLIHNNVKRKNILNYNHSSINSLYNTHKHKNIVLKAMTLISTFLNNKIISNLKVLLENKYRHYFKKEFNYGYIFEVPTTFGDSIYSDLELGRNSGVRNSSQVVLNEVNPRRATSSYQDLRPKNDQVLRTAFSLSDFKNYE</sequence>
<keyword evidence="7" id="KW-1185">Reference proteome</keyword>
<gene>
    <name evidence="6" type="ORF">HGUI_00547</name>
</gene>
<evidence type="ECO:0000256" key="5">
    <source>
        <dbReference type="SAM" id="Phobius"/>
    </source>
</evidence>
<name>A0A1L0B074_9ASCO</name>
<reference evidence="7" key="1">
    <citation type="submission" date="2016-11" db="EMBL/GenBank/DDBJ databases">
        <authorList>
            <person name="Guldener U."/>
        </authorList>
    </citation>
    <scope>NUCLEOTIDE SEQUENCE [LARGE SCALE GENOMIC DNA]</scope>
</reference>
<proteinExistence type="inferred from homology"/>
<evidence type="ECO:0000256" key="1">
    <source>
        <dbReference type="ARBA" id="ARBA00009283"/>
    </source>
</evidence>
<dbReference type="PANTHER" id="PTHR11782:SF121">
    <property type="entry name" value="NUCLEOSIDE-DIPHOSPHATASE MIG-23"/>
    <property type="match status" value="1"/>
</dbReference>
<dbReference type="GO" id="GO:0045134">
    <property type="term" value="F:UDP phosphatase activity"/>
    <property type="evidence" value="ECO:0007669"/>
    <property type="project" value="TreeGrafter"/>
</dbReference>
<accession>A0A1L0B074</accession>
<dbReference type="GO" id="GO:0005794">
    <property type="term" value="C:Golgi apparatus"/>
    <property type="evidence" value="ECO:0007669"/>
    <property type="project" value="TreeGrafter"/>
</dbReference>
<evidence type="ECO:0000256" key="3">
    <source>
        <dbReference type="PIRSR" id="PIRSR600407-1"/>
    </source>
</evidence>
<feature type="transmembrane region" description="Helical" evidence="5">
    <location>
        <begin position="502"/>
        <end position="524"/>
    </location>
</feature>
<dbReference type="PANTHER" id="PTHR11782">
    <property type="entry name" value="ADENOSINE/GUANOSINE DIPHOSPHATASE"/>
    <property type="match status" value="1"/>
</dbReference>
<dbReference type="GO" id="GO:0046036">
    <property type="term" value="P:CTP metabolic process"/>
    <property type="evidence" value="ECO:0007669"/>
    <property type="project" value="TreeGrafter"/>
</dbReference>
<dbReference type="InterPro" id="IPR000407">
    <property type="entry name" value="GDA1_CD39_NTPase"/>
</dbReference>
<dbReference type="Proteomes" id="UP000183365">
    <property type="component" value="Unassembled WGS sequence"/>
</dbReference>
<dbReference type="Gene3D" id="3.30.420.40">
    <property type="match status" value="1"/>
</dbReference>
<comment type="similarity">
    <text evidence="1">Belongs to the GDA1/CD39 NTPase family.</text>
</comment>
<keyword evidence="5" id="KW-0812">Transmembrane</keyword>
<evidence type="ECO:0000313" key="7">
    <source>
        <dbReference type="Proteomes" id="UP000183365"/>
    </source>
</evidence>
<dbReference type="OrthoDB" id="6372431at2759"/>
<dbReference type="GO" id="GO:0004382">
    <property type="term" value="F:GDP phosphatase activity"/>
    <property type="evidence" value="ECO:0007669"/>
    <property type="project" value="TreeGrafter"/>
</dbReference>
<dbReference type="AlphaFoldDB" id="A0A1L0B074"/>
<evidence type="ECO:0000256" key="2">
    <source>
        <dbReference type="ARBA" id="ARBA00022801"/>
    </source>
</evidence>
<keyword evidence="4" id="KW-0547">Nucleotide-binding</keyword>
<evidence type="ECO:0000313" key="6">
    <source>
        <dbReference type="EMBL" id="SGZ38347.1"/>
    </source>
</evidence>
<dbReference type="GO" id="GO:0005524">
    <property type="term" value="F:ATP binding"/>
    <property type="evidence" value="ECO:0007669"/>
    <property type="project" value="UniProtKB-KW"/>
</dbReference>
<organism evidence="6 7">
    <name type="scientific">Hanseniaspora guilliermondii</name>
    <dbReference type="NCBI Taxonomy" id="56406"/>
    <lineage>
        <taxon>Eukaryota</taxon>
        <taxon>Fungi</taxon>
        <taxon>Dikarya</taxon>
        <taxon>Ascomycota</taxon>
        <taxon>Saccharomycotina</taxon>
        <taxon>Saccharomycetes</taxon>
        <taxon>Saccharomycodales</taxon>
        <taxon>Saccharomycodaceae</taxon>
        <taxon>Hanseniaspora</taxon>
    </lineage>
</organism>
<dbReference type="GO" id="GO:0017111">
    <property type="term" value="F:ribonucleoside triphosphate phosphatase activity"/>
    <property type="evidence" value="ECO:0007669"/>
    <property type="project" value="TreeGrafter"/>
</dbReference>
<dbReference type="GO" id="GO:0016020">
    <property type="term" value="C:membrane"/>
    <property type="evidence" value="ECO:0007669"/>
    <property type="project" value="TreeGrafter"/>
</dbReference>
<evidence type="ECO:0000256" key="4">
    <source>
        <dbReference type="PIRSR" id="PIRSR600407-2"/>
    </source>
</evidence>
<keyword evidence="4" id="KW-0067">ATP-binding</keyword>
<keyword evidence="5" id="KW-0472">Membrane</keyword>
<keyword evidence="2" id="KW-0378">Hydrolase</keyword>
<dbReference type="Gene3D" id="3.30.420.150">
    <property type="entry name" value="Exopolyphosphatase. Domain 2"/>
    <property type="match status" value="1"/>
</dbReference>
<evidence type="ECO:0008006" key="8">
    <source>
        <dbReference type="Google" id="ProtNLM"/>
    </source>
</evidence>
<dbReference type="VEuPathDB" id="FungiDB:HGUI_00547"/>
<dbReference type="GO" id="GO:0006256">
    <property type="term" value="P:UDP catabolic process"/>
    <property type="evidence" value="ECO:0007669"/>
    <property type="project" value="TreeGrafter"/>
</dbReference>
<dbReference type="EMBL" id="FQNF01000006">
    <property type="protein sequence ID" value="SGZ38347.1"/>
    <property type="molecule type" value="Genomic_DNA"/>
</dbReference>
<keyword evidence="5" id="KW-1133">Transmembrane helix</keyword>
<feature type="binding site" evidence="4">
    <location>
        <begin position="199"/>
        <end position="203"/>
    </location>
    <ligand>
        <name>ATP</name>
        <dbReference type="ChEBI" id="CHEBI:30616"/>
    </ligand>
</feature>
<dbReference type="Pfam" id="PF01150">
    <property type="entry name" value="GDA1_CD39"/>
    <property type="match status" value="1"/>
</dbReference>
<feature type="active site" description="Proton acceptor" evidence="3">
    <location>
        <position position="166"/>
    </location>
</feature>
<protein>
    <recommendedName>
        <fullName evidence="8">Golgi apyrase</fullName>
    </recommendedName>
</protein>